<dbReference type="Proteomes" id="UP000054248">
    <property type="component" value="Unassembled WGS sequence"/>
</dbReference>
<reference evidence="2 3" key="1">
    <citation type="submission" date="2014-04" db="EMBL/GenBank/DDBJ databases">
        <authorList>
            <consortium name="DOE Joint Genome Institute"/>
            <person name="Kuo A."/>
            <person name="Girlanda M."/>
            <person name="Perotto S."/>
            <person name="Kohler A."/>
            <person name="Nagy L.G."/>
            <person name="Floudas D."/>
            <person name="Copeland A."/>
            <person name="Barry K.W."/>
            <person name="Cichocki N."/>
            <person name="Veneault-Fourrey C."/>
            <person name="LaButti K."/>
            <person name="Lindquist E.A."/>
            <person name="Lipzen A."/>
            <person name="Lundell T."/>
            <person name="Morin E."/>
            <person name="Murat C."/>
            <person name="Sun H."/>
            <person name="Tunlid A."/>
            <person name="Henrissat B."/>
            <person name="Grigoriev I.V."/>
            <person name="Hibbett D.S."/>
            <person name="Martin F."/>
            <person name="Nordberg H.P."/>
            <person name="Cantor M.N."/>
            <person name="Hua S.X."/>
        </authorList>
    </citation>
    <scope>NUCLEOTIDE SEQUENCE [LARGE SCALE GENOMIC DNA]</scope>
    <source>
        <strain evidence="2 3">MUT 4182</strain>
    </source>
</reference>
<protein>
    <recommendedName>
        <fullName evidence="4">Early meiotic induction protein 1</fullName>
    </recommendedName>
</protein>
<sequence length="135" mass="15841">MVQYEDAVKQEAQRLSAEMPKPEDVPRCMQLLDTFFQCYALGAQVKSLYRHGRTSECSHKFQDFKFCLSNKSMSEEERREAWIQRRAEWWATRRLERSSEDIWEARTEPLENYPPPSASHAMPEPEEPSTAVPSL</sequence>
<gene>
    <name evidence="2" type="ORF">M407DRAFT_20267</name>
</gene>
<dbReference type="Pfam" id="PF11326">
    <property type="entry name" value="PANTS-like"/>
    <property type="match status" value="1"/>
</dbReference>
<evidence type="ECO:0000313" key="2">
    <source>
        <dbReference type="EMBL" id="KIO30740.1"/>
    </source>
</evidence>
<feature type="region of interest" description="Disordered" evidence="1">
    <location>
        <begin position="105"/>
        <end position="135"/>
    </location>
</feature>
<accession>A0A0C3QGH2</accession>
<proteinExistence type="predicted"/>
<dbReference type="HOGENOM" id="CLU_131110_1_0_1"/>
<evidence type="ECO:0000313" key="3">
    <source>
        <dbReference type="Proteomes" id="UP000054248"/>
    </source>
</evidence>
<dbReference type="EMBL" id="KN822969">
    <property type="protein sequence ID" value="KIO30740.1"/>
    <property type="molecule type" value="Genomic_DNA"/>
</dbReference>
<name>A0A0C3QGH2_9AGAM</name>
<dbReference type="OrthoDB" id="2017405at2759"/>
<dbReference type="STRING" id="1051891.A0A0C3QGH2"/>
<keyword evidence="3" id="KW-1185">Reference proteome</keyword>
<organism evidence="2 3">
    <name type="scientific">Tulasnella calospora MUT 4182</name>
    <dbReference type="NCBI Taxonomy" id="1051891"/>
    <lineage>
        <taxon>Eukaryota</taxon>
        <taxon>Fungi</taxon>
        <taxon>Dikarya</taxon>
        <taxon>Basidiomycota</taxon>
        <taxon>Agaricomycotina</taxon>
        <taxon>Agaricomycetes</taxon>
        <taxon>Cantharellales</taxon>
        <taxon>Tulasnellaceae</taxon>
        <taxon>Tulasnella</taxon>
    </lineage>
</organism>
<dbReference type="InterPro" id="IPR021475">
    <property type="entry name" value="Pants/Emi1-like"/>
</dbReference>
<evidence type="ECO:0000256" key="1">
    <source>
        <dbReference type="SAM" id="MobiDB-lite"/>
    </source>
</evidence>
<dbReference type="PANTHER" id="PTHR28052">
    <property type="entry name" value="UPF0545 PROTEIN C22ORF39"/>
    <property type="match status" value="1"/>
</dbReference>
<dbReference type="PANTHER" id="PTHR28052:SF1">
    <property type="entry name" value="UPF0545 PROTEIN C22ORF39"/>
    <property type="match status" value="1"/>
</dbReference>
<reference evidence="3" key="2">
    <citation type="submission" date="2015-01" db="EMBL/GenBank/DDBJ databases">
        <title>Evolutionary Origins and Diversification of the Mycorrhizal Mutualists.</title>
        <authorList>
            <consortium name="DOE Joint Genome Institute"/>
            <consortium name="Mycorrhizal Genomics Consortium"/>
            <person name="Kohler A."/>
            <person name="Kuo A."/>
            <person name="Nagy L.G."/>
            <person name="Floudas D."/>
            <person name="Copeland A."/>
            <person name="Barry K.W."/>
            <person name="Cichocki N."/>
            <person name="Veneault-Fourrey C."/>
            <person name="LaButti K."/>
            <person name="Lindquist E.A."/>
            <person name="Lipzen A."/>
            <person name="Lundell T."/>
            <person name="Morin E."/>
            <person name="Murat C."/>
            <person name="Riley R."/>
            <person name="Ohm R."/>
            <person name="Sun H."/>
            <person name="Tunlid A."/>
            <person name="Henrissat B."/>
            <person name="Grigoriev I.V."/>
            <person name="Hibbett D.S."/>
            <person name="Martin F."/>
        </authorList>
    </citation>
    <scope>NUCLEOTIDE SEQUENCE [LARGE SCALE GENOMIC DNA]</scope>
    <source>
        <strain evidence="3">MUT 4182</strain>
    </source>
</reference>
<evidence type="ECO:0008006" key="4">
    <source>
        <dbReference type="Google" id="ProtNLM"/>
    </source>
</evidence>
<dbReference type="AlphaFoldDB" id="A0A0C3QGH2"/>